<dbReference type="OrthoDB" id="9030204at2759"/>
<protein>
    <recommendedName>
        <fullName evidence="3">Opioid growth factor receptor (OGFr) conserved domain-containing protein</fullName>
    </recommendedName>
</protein>
<dbReference type="GO" id="GO:0140625">
    <property type="term" value="F:opioid growth factor receptor activity"/>
    <property type="evidence" value="ECO:0007669"/>
    <property type="project" value="InterPro"/>
</dbReference>
<feature type="compositionally biased region" description="Acidic residues" evidence="2">
    <location>
        <begin position="15"/>
        <end position="39"/>
    </location>
</feature>
<evidence type="ECO:0000313" key="4">
    <source>
        <dbReference type="EMBL" id="KAG7463033.1"/>
    </source>
</evidence>
<evidence type="ECO:0000256" key="2">
    <source>
        <dbReference type="SAM" id="MobiDB-lite"/>
    </source>
</evidence>
<dbReference type="EMBL" id="JAFDVH010000016">
    <property type="protein sequence ID" value="KAG7463033.1"/>
    <property type="molecule type" value="Genomic_DNA"/>
</dbReference>
<sequence>MGNLMGSWRYKEPSTVEECDSTWETDSESDEQQGEEDSGISEPVSPTDTAKCAETLDPPEQPGETPESTTKIKRSFYAAKDLYKYRHNYPNSKEPRQPSEYRNLRFYLNKIPLVPDGIYVEEILNKWRGDYEKLEHNHTYIQWLFPLREQGLNFYAQELTQVEIKEFQSTREARRRFMQAYTIMLDFFGIALQDKNGNVGRAPNWQDRFQHLNESQHNYLRITRILKSLGELGYESFKPPLVRLLLQEALVEGTLSNMRHSALEYFVYTLRDRGQRRALLRFAQRHYRPPENFIWGPPRRRRPGGVAAIAAGGGKPGPVQEKSSAKARAGKSPASPQEERRGGTAEEGFPDAWKREEHSAGGDGKTPKPPPTCGSAKHPEEGKGEGKPWMEREEYMDTTHL</sequence>
<feature type="domain" description="Opioid growth factor receptor (OGFr) conserved" evidence="3">
    <location>
        <begin position="97"/>
        <end position="300"/>
    </location>
</feature>
<dbReference type="InterPro" id="IPR039574">
    <property type="entry name" value="OGFr"/>
</dbReference>
<dbReference type="GO" id="GO:0016020">
    <property type="term" value="C:membrane"/>
    <property type="evidence" value="ECO:0007669"/>
    <property type="project" value="InterPro"/>
</dbReference>
<name>A0A9D3T6N2_MEGAT</name>
<proteinExistence type="inferred from homology"/>
<comment type="similarity">
    <text evidence="1">Belongs to the opioid growth factor receptor family.</text>
</comment>
<dbReference type="Proteomes" id="UP001046870">
    <property type="component" value="Chromosome 16"/>
</dbReference>
<feature type="region of interest" description="Disordered" evidence="2">
    <location>
        <begin position="1"/>
        <end position="71"/>
    </location>
</feature>
<evidence type="ECO:0000259" key="3">
    <source>
        <dbReference type="Pfam" id="PF04664"/>
    </source>
</evidence>
<dbReference type="Pfam" id="PF04664">
    <property type="entry name" value="OGFr_N"/>
    <property type="match status" value="1"/>
</dbReference>
<organism evidence="4 5">
    <name type="scientific">Megalops atlanticus</name>
    <name type="common">Tarpon</name>
    <name type="synonym">Clupea gigantea</name>
    <dbReference type="NCBI Taxonomy" id="7932"/>
    <lineage>
        <taxon>Eukaryota</taxon>
        <taxon>Metazoa</taxon>
        <taxon>Chordata</taxon>
        <taxon>Craniata</taxon>
        <taxon>Vertebrata</taxon>
        <taxon>Euteleostomi</taxon>
        <taxon>Actinopterygii</taxon>
        <taxon>Neopterygii</taxon>
        <taxon>Teleostei</taxon>
        <taxon>Elopiformes</taxon>
        <taxon>Megalopidae</taxon>
        <taxon>Megalops</taxon>
    </lineage>
</organism>
<accession>A0A9D3T6N2</accession>
<keyword evidence="5" id="KW-1185">Reference proteome</keyword>
<dbReference type="InterPro" id="IPR006757">
    <property type="entry name" value="OGF_rcpt"/>
</dbReference>
<feature type="region of interest" description="Disordered" evidence="2">
    <location>
        <begin position="291"/>
        <end position="401"/>
    </location>
</feature>
<feature type="compositionally biased region" description="Basic and acidic residues" evidence="2">
    <location>
        <begin position="377"/>
        <end position="401"/>
    </location>
</feature>
<evidence type="ECO:0000313" key="5">
    <source>
        <dbReference type="Proteomes" id="UP001046870"/>
    </source>
</evidence>
<dbReference type="PANTHER" id="PTHR14015">
    <property type="entry name" value="OPIOID GROWTH FACTOR RECEPTOR OGFR ZETA-TYPE OPIOID RECEPTOR"/>
    <property type="match status" value="1"/>
</dbReference>
<reference evidence="4" key="1">
    <citation type="submission" date="2021-01" db="EMBL/GenBank/DDBJ databases">
        <authorList>
            <person name="Zahm M."/>
            <person name="Roques C."/>
            <person name="Cabau C."/>
            <person name="Klopp C."/>
            <person name="Donnadieu C."/>
            <person name="Jouanno E."/>
            <person name="Lampietro C."/>
            <person name="Louis A."/>
            <person name="Herpin A."/>
            <person name="Echchiki A."/>
            <person name="Berthelot C."/>
            <person name="Parey E."/>
            <person name="Roest-Crollius H."/>
            <person name="Braasch I."/>
            <person name="Postlethwait J."/>
            <person name="Bobe J."/>
            <person name="Montfort J."/>
            <person name="Bouchez O."/>
            <person name="Begum T."/>
            <person name="Mejri S."/>
            <person name="Adams A."/>
            <person name="Chen W.-J."/>
            <person name="Guiguen Y."/>
        </authorList>
    </citation>
    <scope>NUCLEOTIDE SEQUENCE</scope>
    <source>
        <strain evidence="4">YG-15Mar2019-1</strain>
        <tissue evidence="4">Brain</tissue>
    </source>
</reference>
<dbReference type="PANTHER" id="PTHR14015:SF0">
    <property type="entry name" value="OPIOID GROWTH FACTOR RECEPTOR-LIKE PROTEIN 1"/>
    <property type="match status" value="1"/>
</dbReference>
<evidence type="ECO:0000256" key="1">
    <source>
        <dbReference type="ARBA" id="ARBA00010365"/>
    </source>
</evidence>
<dbReference type="AlphaFoldDB" id="A0A9D3T6N2"/>
<gene>
    <name evidence="4" type="ORF">MATL_G00191140</name>
</gene>
<comment type="caution">
    <text evidence="4">The sequence shown here is derived from an EMBL/GenBank/DDBJ whole genome shotgun (WGS) entry which is preliminary data.</text>
</comment>